<dbReference type="Gene3D" id="1.10.287.110">
    <property type="entry name" value="DnaJ domain"/>
    <property type="match status" value="1"/>
</dbReference>
<evidence type="ECO:0000259" key="1">
    <source>
        <dbReference type="PROSITE" id="PS50076"/>
    </source>
</evidence>
<dbReference type="PANTHER" id="PTHR44200">
    <property type="entry name" value="DNAJ HOMOLOG SUBFAMILY C MEMBER 7"/>
    <property type="match status" value="1"/>
</dbReference>
<comment type="caution">
    <text evidence="3">The sequence shown here is derived from an EMBL/GenBank/DDBJ whole genome shotgun (WGS) entry which is preliminary data.</text>
</comment>
<keyword evidence="4" id="KW-1185">Reference proteome</keyword>
<gene>
    <name evidence="3" type="ORF">Ae201684_012363</name>
</gene>
<proteinExistence type="predicted"/>
<dbReference type="InterPro" id="IPR001623">
    <property type="entry name" value="DnaJ_domain"/>
</dbReference>
<dbReference type="EMBL" id="VJMJ01000155">
    <property type="protein sequence ID" value="KAF0730370.1"/>
    <property type="molecule type" value="Genomic_DNA"/>
</dbReference>
<dbReference type="VEuPathDB" id="FungiDB:AeMF1_012507"/>
<feature type="domain" description="J" evidence="1">
    <location>
        <begin position="390"/>
        <end position="460"/>
    </location>
</feature>
<dbReference type="InterPro" id="IPR052758">
    <property type="entry name" value="SRC_co-chaperone"/>
</dbReference>
<dbReference type="CDD" id="cd06257">
    <property type="entry name" value="DnaJ"/>
    <property type="match status" value="1"/>
</dbReference>
<dbReference type="InterPro" id="IPR018253">
    <property type="entry name" value="DnaJ_domain_CS"/>
</dbReference>
<dbReference type="GO" id="GO:0005509">
    <property type="term" value="F:calcium ion binding"/>
    <property type="evidence" value="ECO:0007669"/>
    <property type="project" value="InterPro"/>
</dbReference>
<evidence type="ECO:0000259" key="2">
    <source>
        <dbReference type="PROSITE" id="PS50222"/>
    </source>
</evidence>
<dbReference type="Pfam" id="PF00226">
    <property type="entry name" value="DnaJ"/>
    <property type="match status" value="1"/>
</dbReference>
<dbReference type="Gene3D" id="3.40.50.1820">
    <property type="entry name" value="alpha/beta hydrolase"/>
    <property type="match status" value="1"/>
</dbReference>
<dbReference type="InterPro" id="IPR002048">
    <property type="entry name" value="EF_hand_dom"/>
</dbReference>
<dbReference type="PROSITE" id="PS50222">
    <property type="entry name" value="EF_HAND_2"/>
    <property type="match status" value="1"/>
</dbReference>
<dbReference type="InterPro" id="IPR029058">
    <property type="entry name" value="AB_hydrolase_fold"/>
</dbReference>
<dbReference type="Proteomes" id="UP000481153">
    <property type="component" value="Unassembled WGS sequence"/>
</dbReference>
<dbReference type="PRINTS" id="PR00625">
    <property type="entry name" value="JDOMAIN"/>
</dbReference>
<evidence type="ECO:0000313" key="3">
    <source>
        <dbReference type="EMBL" id="KAF0730370.1"/>
    </source>
</evidence>
<organism evidence="3 4">
    <name type="scientific">Aphanomyces euteiches</name>
    <dbReference type="NCBI Taxonomy" id="100861"/>
    <lineage>
        <taxon>Eukaryota</taxon>
        <taxon>Sar</taxon>
        <taxon>Stramenopiles</taxon>
        <taxon>Oomycota</taxon>
        <taxon>Saprolegniomycetes</taxon>
        <taxon>Saprolegniales</taxon>
        <taxon>Verrucalvaceae</taxon>
        <taxon>Aphanomyces</taxon>
    </lineage>
</organism>
<protein>
    <recommendedName>
        <fullName evidence="5">J domain-containing protein</fullName>
    </recommendedName>
</protein>
<reference evidence="3 4" key="1">
    <citation type="submission" date="2019-07" db="EMBL/GenBank/DDBJ databases">
        <title>Genomics analysis of Aphanomyces spp. identifies a new class of oomycete effector associated with host adaptation.</title>
        <authorList>
            <person name="Gaulin E."/>
        </authorList>
    </citation>
    <scope>NUCLEOTIDE SEQUENCE [LARGE SCALE GENOMIC DNA]</scope>
    <source>
        <strain evidence="3 4">ATCC 201684</strain>
    </source>
</reference>
<dbReference type="PANTHER" id="PTHR44200:SF1">
    <property type="entry name" value="DNAJ HOMOLOG SUBFAMILY C MEMBER 7"/>
    <property type="match status" value="1"/>
</dbReference>
<dbReference type="InterPro" id="IPR036869">
    <property type="entry name" value="J_dom_sf"/>
</dbReference>
<accession>A0A6G0WSG7</accession>
<feature type="domain" description="EF-hand" evidence="2">
    <location>
        <begin position="930"/>
        <end position="965"/>
    </location>
</feature>
<name>A0A6G0WSG7_9STRA</name>
<dbReference type="PROSITE" id="PS50076">
    <property type="entry name" value="DNAJ_2"/>
    <property type="match status" value="1"/>
</dbReference>
<evidence type="ECO:0000313" key="4">
    <source>
        <dbReference type="Proteomes" id="UP000481153"/>
    </source>
</evidence>
<dbReference type="SMART" id="SM00271">
    <property type="entry name" value="DnaJ"/>
    <property type="match status" value="1"/>
</dbReference>
<dbReference type="PROSITE" id="PS00636">
    <property type="entry name" value="DNAJ_1"/>
    <property type="match status" value="1"/>
</dbReference>
<evidence type="ECO:0008006" key="5">
    <source>
        <dbReference type="Google" id="ProtNLM"/>
    </source>
</evidence>
<sequence>MSWCGTRLTEEQAANAAVLCAAMSSKEFGAFLDSDPSALSLAEGLDLPPLFASDEMTVVESKQSIFCCVKPTHIPQQLIDVTERQTTFRYGGRVHTAFYKRAKRILALLQRPYDPQTSRLSLLDFARKQSKPMVFCGHALTGGIAHVCLLELVYAALPHELRVKFEAVDTAHQQIPHQDNLSQLEAQLDDALANNTTSIDLDVRSIAFGAPYVATASCAQLLRSLNVQQNLLTVVNEFDCMPNIFDVAQTSALISTTTSRVISISKATGVLLGLLPTVERVAEARNVPMQLAVSAYTTMTWEIVHKAFVAFQKRVLEKAWDGVGDYKPLGQYVILAKDSLGVQLLEGDSVVELLRRDMQALTGRALWQHIMAAYVTQVSKRTQGCSATMNHYERLHVDMNATTKEIRSAYKTQALKWHPDRWSMADAADRKRAEAMFKLLAEAYEVLSDAEAKAKYDQTLEKETKLSWSDEFFHHGTVQGKSLDEAMAVFKTVSDTWGRTLSRFSTGNGVVVVPKSNPRFLGNNHDNLFAQDKMRVVRRDQSVTYVASDEMLITDKAASTRASSDVLRGAATMVGGAVLVGAGIAVVVRAWSQYSDSARRERQADAVREMSFPLLHRLLMDASSTNETALMVQDSKDVVPRQENGSMECLDEFYDCLDEVEWATLHQQAEDDFFDCITTIQDEDVDFTFPQGAFVTTPFGVGSVLHETNGVYAVELPKLGVAHVQRIHVTRGASAMVEFKETKLEGKRRQLAERVIQAYGLANATSLDTTSMLAAGKDAAIDSGMKAAGGVALASGLECVVPGLGAAAAPLTVAAILVDIGREYMEYREKKPLTAASERLSMQSFRLKAGHHVASGSAAAAGASLGLYGVSSAVGYWTGAAAMGPLGLVAATSAAVVGGILGYAVGSSAYAGSTASYFTSLQDASAEIDRLELGAKVLFTQYDPNGTGCISKDDCKQLISQLCADVSESGYTRAIAILDAPGFEGPVTWSMFWDWVSSEAVKKLNRLQQVDKKAQGRSWWSHYQAYFAYSSRPSAEVPPCCLTLTMYPSVHAALNFKQKEAVKEIAIHLAQVDALADRNWLGSDDAYQLKLYLQSDDEDLQRQAQVTIQKLEQAFSIENEDTAHVEISSAFSAVDDNQKHREHVDAMCSLLSKRGLGKLLLENRIESPANARREDLHALALAYLTQEE</sequence>
<dbReference type="SUPFAM" id="SSF47473">
    <property type="entry name" value="EF-hand"/>
    <property type="match status" value="1"/>
</dbReference>
<dbReference type="InterPro" id="IPR011992">
    <property type="entry name" value="EF-hand-dom_pair"/>
</dbReference>
<dbReference type="AlphaFoldDB" id="A0A6G0WSG7"/>
<dbReference type="SUPFAM" id="SSF46565">
    <property type="entry name" value="Chaperone J-domain"/>
    <property type="match status" value="1"/>
</dbReference>